<keyword evidence="5" id="KW-0717">Septation</keyword>
<dbReference type="GO" id="GO:0000917">
    <property type="term" value="P:division septum assembly"/>
    <property type="evidence" value="ECO:0007669"/>
    <property type="project" value="UniProtKB-KW"/>
</dbReference>
<reference evidence="12" key="1">
    <citation type="submission" date="2017-08" db="EMBL/GenBank/DDBJ databases">
        <authorList>
            <person name="Huang Z."/>
        </authorList>
    </citation>
    <scope>NUCLEOTIDE SEQUENCE [LARGE SCALE GENOMIC DNA]</scope>
    <source>
        <strain evidence="12">SA5d-4</strain>
    </source>
</reference>
<evidence type="ECO:0000256" key="1">
    <source>
        <dbReference type="ARBA" id="ARBA00004496"/>
    </source>
</evidence>
<proteinExistence type="predicted"/>
<evidence type="ECO:0000256" key="8">
    <source>
        <dbReference type="ARBA" id="ARBA00026068"/>
    </source>
</evidence>
<organism evidence="11 12">
    <name type="scientific">Lottiidibacillus patelloidae</name>
    <dbReference type="NCBI Taxonomy" id="2670334"/>
    <lineage>
        <taxon>Bacteria</taxon>
        <taxon>Bacillati</taxon>
        <taxon>Bacillota</taxon>
        <taxon>Bacilli</taxon>
        <taxon>Bacillales</taxon>
        <taxon>Bacillaceae</taxon>
        <taxon>Lottiidibacillus</taxon>
    </lineage>
</organism>
<keyword evidence="10" id="KW-0175">Coiled coil</keyword>
<keyword evidence="12" id="KW-1185">Reference proteome</keyword>
<dbReference type="InterPro" id="IPR036192">
    <property type="entry name" value="Cell_div_ZapA-like_sf"/>
</dbReference>
<comment type="function">
    <text evidence="7">Activator of cell division through the inhibition of FtsZ GTPase activity, therefore promoting FtsZ assembly into bundles of protofilaments necessary for the formation of the division Z ring. It is recruited early at mid-cell but it is not essential for cell division.</text>
</comment>
<comment type="subcellular location">
    <subcellularLocation>
        <location evidence="1">Cytoplasm</location>
    </subcellularLocation>
</comment>
<dbReference type="Pfam" id="PF05164">
    <property type="entry name" value="ZapA"/>
    <property type="match status" value="1"/>
</dbReference>
<evidence type="ECO:0000256" key="5">
    <source>
        <dbReference type="ARBA" id="ARBA00023210"/>
    </source>
</evidence>
<evidence type="ECO:0000256" key="4">
    <source>
        <dbReference type="ARBA" id="ARBA00022618"/>
    </source>
</evidence>
<dbReference type="Gene3D" id="6.10.250.790">
    <property type="match status" value="1"/>
</dbReference>
<comment type="subunit">
    <text evidence="8">Homodimer. Interacts with FtsZ.</text>
</comment>
<dbReference type="EMBL" id="NPIA01000002">
    <property type="protein sequence ID" value="OZM57925.1"/>
    <property type="molecule type" value="Genomic_DNA"/>
</dbReference>
<dbReference type="Proteomes" id="UP000217083">
    <property type="component" value="Unassembled WGS sequence"/>
</dbReference>
<evidence type="ECO:0000313" key="11">
    <source>
        <dbReference type="EMBL" id="OZM57925.1"/>
    </source>
</evidence>
<dbReference type="SUPFAM" id="SSF102829">
    <property type="entry name" value="Cell division protein ZapA-like"/>
    <property type="match status" value="1"/>
</dbReference>
<gene>
    <name evidence="11" type="ORF">CIB95_06100</name>
</gene>
<dbReference type="AlphaFoldDB" id="A0A263BW33"/>
<evidence type="ECO:0000256" key="6">
    <source>
        <dbReference type="ARBA" id="ARBA00023306"/>
    </source>
</evidence>
<evidence type="ECO:0000256" key="2">
    <source>
        <dbReference type="ARBA" id="ARBA00015195"/>
    </source>
</evidence>
<dbReference type="PANTHER" id="PTHR34981">
    <property type="entry name" value="CELL DIVISION PROTEIN ZAPA"/>
    <property type="match status" value="1"/>
</dbReference>
<dbReference type="InterPro" id="IPR053712">
    <property type="entry name" value="Bac_CellDiv_Activator"/>
</dbReference>
<dbReference type="InterPro" id="IPR007838">
    <property type="entry name" value="Cell_div_ZapA-like"/>
</dbReference>
<keyword evidence="3" id="KW-0963">Cytoplasm</keyword>
<sequence length="91" mass="10576">MDSKDEKKRTVVDIYGHQYTIVGSENSYHVKAVAELVDSKMRSIQTKNTYIDTKTLAVLTAVNIANDYLKLKDEYERLQQKNSEKERENYA</sequence>
<accession>A0A263BW33</accession>
<protein>
    <recommendedName>
        <fullName evidence="2">Cell division protein ZapA</fullName>
    </recommendedName>
    <alternativeName>
        <fullName evidence="9">Z ring-associated protein ZapA</fullName>
    </alternativeName>
</protein>
<evidence type="ECO:0000313" key="12">
    <source>
        <dbReference type="Proteomes" id="UP000217083"/>
    </source>
</evidence>
<evidence type="ECO:0000256" key="10">
    <source>
        <dbReference type="SAM" id="Coils"/>
    </source>
</evidence>
<evidence type="ECO:0000256" key="9">
    <source>
        <dbReference type="ARBA" id="ARBA00033158"/>
    </source>
</evidence>
<reference evidence="11 12" key="2">
    <citation type="submission" date="2017-09" db="EMBL/GenBank/DDBJ databases">
        <title>Bacillus patelloidae sp. nov., isolated from the intestinal tract of a marine limpet.</title>
        <authorList>
            <person name="Liu R."/>
            <person name="Dong C."/>
            <person name="Shao Z."/>
        </authorList>
    </citation>
    <scope>NUCLEOTIDE SEQUENCE [LARGE SCALE GENOMIC DNA]</scope>
    <source>
        <strain evidence="11 12">SA5d-4</strain>
    </source>
</reference>
<dbReference type="GO" id="GO:0032153">
    <property type="term" value="C:cell division site"/>
    <property type="evidence" value="ECO:0007669"/>
    <property type="project" value="TreeGrafter"/>
</dbReference>
<dbReference type="NCBIfam" id="NF010724">
    <property type="entry name" value="PRK14126.1"/>
    <property type="match status" value="1"/>
</dbReference>
<dbReference type="PANTHER" id="PTHR34981:SF1">
    <property type="entry name" value="CELL DIVISION PROTEIN ZAPA"/>
    <property type="match status" value="1"/>
</dbReference>
<dbReference type="RefSeq" id="WP_094923245.1">
    <property type="nucleotide sequence ID" value="NZ_NPIA01000002.1"/>
</dbReference>
<dbReference type="GO" id="GO:0000921">
    <property type="term" value="P:septin ring assembly"/>
    <property type="evidence" value="ECO:0007669"/>
    <property type="project" value="TreeGrafter"/>
</dbReference>
<keyword evidence="6" id="KW-0131">Cell cycle</keyword>
<evidence type="ECO:0000256" key="7">
    <source>
        <dbReference type="ARBA" id="ARBA00024910"/>
    </source>
</evidence>
<comment type="caution">
    <text evidence="11">The sequence shown here is derived from an EMBL/GenBank/DDBJ whole genome shotgun (WGS) entry which is preliminary data.</text>
</comment>
<keyword evidence="4 11" id="KW-0132">Cell division</keyword>
<name>A0A263BW33_9BACI</name>
<dbReference type="GO" id="GO:0005829">
    <property type="term" value="C:cytosol"/>
    <property type="evidence" value="ECO:0007669"/>
    <property type="project" value="TreeGrafter"/>
</dbReference>
<feature type="coiled-coil region" evidence="10">
    <location>
        <begin position="61"/>
        <end position="88"/>
    </location>
</feature>
<dbReference type="GO" id="GO:0030428">
    <property type="term" value="C:cell septum"/>
    <property type="evidence" value="ECO:0007669"/>
    <property type="project" value="TreeGrafter"/>
</dbReference>
<dbReference type="GO" id="GO:0043093">
    <property type="term" value="P:FtsZ-dependent cytokinesis"/>
    <property type="evidence" value="ECO:0007669"/>
    <property type="project" value="TreeGrafter"/>
</dbReference>
<evidence type="ECO:0000256" key="3">
    <source>
        <dbReference type="ARBA" id="ARBA00022490"/>
    </source>
</evidence>